<dbReference type="RefSeq" id="WP_014021159.1">
    <property type="nucleotide sequence ID" value="NC_015914.1"/>
</dbReference>
<name>G0J6X8_CYCMS</name>
<dbReference type="HOGENOM" id="CLU_2733310_0_0_10"/>
<sequence length="71" mass="7849">MNKEAKFSILKALKIGLLSKKEARILIRAKGIVKLDLSTNGNPDPICNILHKVPSMKKYFTNIISLGNGEI</sequence>
<dbReference type="Proteomes" id="UP000001635">
    <property type="component" value="Chromosome"/>
</dbReference>
<dbReference type="OrthoDB" id="840354at2"/>
<reference evidence="2" key="1">
    <citation type="submission" date="2011-07" db="EMBL/GenBank/DDBJ databases">
        <title>The complete genome of Cyclobacterium marinum DSM 745.</title>
        <authorList>
            <person name="Lucas S."/>
            <person name="Han J."/>
            <person name="Lapidus A."/>
            <person name="Bruce D."/>
            <person name="Goodwin L."/>
            <person name="Pitluck S."/>
            <person name="Peters L."/>
            <person name="Kyrpides N."/>
            <person name="Mavromatis K."/>
            <person name="Ivanova N."/>
            <person name="Ovchinnikova G."/>
            <person name="Chertkov O."/>
            <person name="Detter J.C."/>
            <person name="Tapia R."/>
            <person name="Han C."/>
            <person name="Land M."/>
            <person name="Hauser L."/>
            <person name="Markowitz V."/>
            <person name="Cheng J.-F."/>
            <person name="Hugenholtz P."/>
            <person name="Woyke T."/>
            <person name="Wu D."/>
            <person name="Tindall B."/>
            <person name="Schuetze A."/>
            <person name="Brambilla E."/>
            <person name="Klenk H.-P."/>
            <person name="Eisen J.A."/>
        </authorList>
    </citation>
    <scope>NUCLEOTIDE SEQUENCE [LARGE SCALE GENOMIC DNA]</scope>
    <source>
        <strain evidence="2">ATCC 25205 / DSM 745 / LMG 13164 / NCIMB 1802</strain>
    </source>
</reference>
<evidence type="ECO:0000313" key="2">
    <source>
        <dbReference type="Proteomes" id="UP000001635"/>
    </source>
</evidence>
<gene>
    <name evidence="1" type="ordered locus">Cycma_3141</name>
</gene>
<accession>G0J6X8</accession>
<organism evidence="1 2">
    <name type="scientific">Cyclobacterium marinum (strain ATCC 25205 / DSM 745 / LMG 13164 / NCIMB 1802)</name>
    <name type="common">Flectobacillus marinus</name>
    <dbReference type="NCBI Taxonomy" id="880070"/>
    <lineage>
        <taxon>Bacteria</taxon>
        <taxon>Pseudomonadati</taxon>
        <taxon>Bacteroidota</taxon>
        <taxon>Cytophagia</taxon>
        <taxon>Cytophagales</taxon>
        <taxon>Cyclobacteriaceae</taxon>
        <taxon>Cyclobacterium</taxon>
    </lineage>
</organism>
<dbReference type="EMBL" id="CP002955">
    <property type="protein sequence ID" value="AEL26869.1"/>
    <property type="molecule type" value="Genomic_DNA"/>
</dbReference>
<evidence type="ECO:0000313" key="1">
    <source>
        <dbReference type="EMBL" id="AEL26869.1"/>
    </source>
</evidence>
<protein>
    <submittedName>
        <fullName evidence="1">Uncharacterized protein</fullName>
    </submittedName>
</protein>
<dbReference type="STRING" id="880070.Cycma_3141"/>
<keyword evidence="2" id="KW-1185">Reference proteome</keyword>
<dbReference type="AlphaFoldDB" id="G0J6X8"/>
<proteinExistence type="predicted"/>
<dbReference type="KEGG" id="cmr:Cycma_3141"/>